<gene>
    <name evidence="3" type="ORF">H5410_041755</name>
</gene>
<name>A0A9J5XSS6_SOLCO</name>
<dbReference type="OrthoDB" id="851886at2759"/>
<dbReference type="AlphaFoldDB" id="A0A9J5XSS6"/>
<dbReference type="InterPro" id="IPR025558">
    <property type="entry name" value="DUF4283"/>
</dbReference>
<dbReference type="Proteomes" id="UP000824120">
    <property type="component" value="Chromosome 8"/>
</dbReference>
<accession>A0A9J5XSS6</accession>
<sequence>MAIPATGQPTLGPGQLNLLQDSCFPPLVQNITLERLEVFRTCIPRQCNIKRECRIGLLRNRHVLIRLDQQEDFINLMSKGIYYILAKDDHSYTMRPLIYDAKFKVEEETTQAIGKPLHLDMTTINKTRSSCAEGQGASGPTKRVPKACRDGDY</sequence>
<feature type="domain" description="DUF4283" evidence="2">
    <location>
        <begin position="36"/>
        <end position="107"/>
    </location>
</feature>
<dbReference type="EMBL" id="JACXVP010000008">
    <property type="protein sequence ID" value="KAG5591241.1"/>
    <property type="molecule type" value="Genomic_DNA"/>
</dbReference>
<comment type="caution">
    <text evidence="3">The sequence shown here is derived from an EMBL/GenBank/DDBJ whole genome shotgun (WGS) entry which is preliminary data.</text>
</comment>
<evidence type="ECO:0000256" key="1">
    <source>
        <dbReference type="SAM" id="MobiDB-lite"/>
    </source>
</evidence>
<keyword evidence="4" id="KW-1185">Reference proteome</keyword>
<reference evidence="3 4" key="1">
    <citation type="submission" date="2020-09" db="EMBL/GenBank/DDBJ databases">
        <title>De no assembly of potato wild relative species, Solanum commersonii.</title>
        <authorList>
            <person name="Cho K."/>
        </authorList>
    </citation>
    <scope>NUCLEOTIDE SEQUENCE [LARGE SCALE GENOMIC DNA]</scope>
    <source>
        <strain evidence="3">LZ3.2</strain>
        <tissue evidence="3">Leaf</tissue>
    </source>
</reference>
<evidence type="ECO:0000313" key="4">
    <source>
        <dbReference type="Proteomes" id="UP000824120"/>
    </source>
</evidence>
<feature type="region of interest" description="Disordered" evidence="1">
    <location>
        <begin position="130"/>
        <end position="153"/>
    </location>
</feature>
<dbReference type="Pfam" id="PF14111">
    <property type="entry name" value="DUF4283"/>
    <property type="match status" value="1"/>
</dbReference>
<proteinExistence type="predicted"/>
<protein>
    <recommendedName>
        <fullName evidence="2">DUF4283 domain-containing protein</fullName>
    </recommendedName>
</protein>
<organism evidence="3 4">
    <name type="scientific">Solanum commersonii</name>
    <name type="common">Commerson's wild potato</name>
    <name type="synonym">Commerson's nightshade</name>
    <dbReference type="NCBI Taxonomy" id="4109"/>
    <lineage>
        <taxon>Eukaryota</taxon>
        <taxon>Viridiplantae</taxon>
        <taxon>Streptophyta</taxon>
        <taxon>Embryophyta</taxon>
        <taxon>Tracheophyta</taxon>
        <taxon>Spermatophyta</taxon>
        <taxon>Magnoliopsida</taxon>
        <taxon>eudicotyledons</taxon>
        <taxon>Gunneridae</taxon>
        <taxon>Pentapetalae</taxon>
        <taxon>asterids</taxon>
        <taxon>lamiids</taxon>
        <taxon>Solanales</taxon>
        <taxon>Solanaceae</taxon>
        <taxon>Solanoideae</taxon>
        <taxon>Solaneae</taxon>
        <taxon>Solanum</taxon>
    </lineage>
</organism>
<evidence type="ECO:0000313" key="3">
    <source>
        <dbReference type="EMBL" id="KAG5591241.1"/>
    </source>
</evidence>
<evidence type="ECO:0000259" key="2">
    <source>
        <dbReference type="Pfam" id="PF14111"/>
    </source>
</evidence>